<dbReference type="Gene3D" id="1.20.120.330">
    <property type="entry name" value="Nucleotidyltransferases domain 2"/>
    <property type="match status" value="1"/>
</dbReference>
<dbReference type="OrthoDB" id="7605558at2"/>
<dbReference type="SUPFAM" id="SSF158668">
    <property type="entry name" value="MtlR-like"/>
    <property type="match status" value="1"/>
</dbReference>
<dbReference type="PANTHER" id="PTHR37941:SF1">
    <property type="entry name" value="FUMARASE E-RELATED"/>
    <property type="match status" value="1"/>
</dbReference>
<protein>
    <recommendedName>
        <fullName evidence="3">DUF4145 domain-containing protein</fullName>
    </recommendedName>
</protein>
<dbReference type="Proteomes" id="UP000283003">
    <property type="component" value="Unassembled WGS sequence"/>
</dbReference>
<proteinExistence type="predicted"/>
<sequence>MTTSRKEVIKGLKVLSQVATEDLDQEQFARHLVAESDRGVIMLSATMVDDALRNVLVERFQRANKDERETLFNGPAGNFASRTLLAKALGIIDQETKGNIDLLRHMRNACAHAQNDLNFQSPEIQAAIQCLVADSSVPLGQVPPPMMRGAFVLYCRITAHLIRFGAPPESFDAGTDPFLSELMQGLVDQWATQTRVGLLKLEG</sequence>
<gene>
    <name evidence="1" type="ORF">EKN06_12335</name>
</gene>
<name>A0A437GVA1_9SPHN</name>
<dbReference type="GO" id="GO:0045892">
    <property type="term" value="P:negative regulation of DNA-templated transcription"/>
    <property type="evidence" value="ECO:0007669"/>
    <property type="project" value="TreeGrafter"/>
</dbReference>
<accession>A0A437GVA1</accession>
<evidence type="ECO:0000313" key="1">
    <source>
        <dbReference type="EMBL" id="RVQ65716.1"/>
    </source>
</evidence>
<keyword evidence="2" id="KW-1185">Reference proteome</keyword>
<dbReference type="RefSeq" id="WP_127613227.1">
    <property type="nucleotide sequence ID" value="NZ_RXOL01000006.1"/>
</dbReference>
<evidence type="ECO:0000313" key="2">
    <source>
        <dbReference type="Proteomes" id="UP000283003"/>
    </source>
</evidence>
<dbReference type="PANTHER" id="PTHR37941">
    <property type="entry name" value="FUMARASE E-RELATED"/>
    <property type="match status" value="1"/>
</dbReference>
<dbReference type="AlphaFoldDB" id="A0A437GVA1"/>
<comment type="caution">
    <text evidence="1">The sequence shown here is derived from an EMBL/GenBank/DDBJ whole genome shotgun (WGS) entry which is preliminary data.</text>
</comment>
<dbReference type="EMBL" id="RXOL01000006">
    <property type="protein sequence ID" value="RVQ65716.1"/>
    <property type="molecule type" value="Genomic_DNA"/>
</dbReference>
<evidence type="ECO:0008006" key="3">
    <source>
        <dbReference type="Google" id="ProtNLM"/>
    </source>
</evidence>
<reference evidence="1 2" key="1">
    <citation type="submission" date="2018-12" db="EMBL/GenBank/DDBJ databases">
        <title>Croceicoccus ponticola sp. nov., a lipolytic bacterium isolated from seawater.</title>
        <authorList>
            <person name="Yoon J.-H."/>
        </authorList>
    </citation>
    <scope>NUCLEOTIDE SEQUENCE [LARGE SCALE GENOMIC DNA]</scope>
    <source>
        <strain evidence="1 2">GM-16</strain>
    </source>
</reference>
<dbReference type="InterPro" id="IPR038026">
    <property type="entry name" value="MtlR-like_sf"/>
</dbReference>
<dbReference type="InterPro" id="IPR007761">
    <property type="entry name" value="MtlR-like"/>
</dbReference>
<organism evidence="1 2">
    <name type="scientific">Croceicoccus ponticola</name>
    <dbReference type="NCBI Taxonomy" id="2217664"/>
    <lineage>
        <taxon>Bacteria</taxon>
        <taxon>Pseudomonadati</taxon>
        <taxon>Pseudomonadota</taxon>
        <taxon>Alphaproteobacteria</taxon>
        <taxon>Sphingomonadales</taxon>
        <taxon>Erythrobacteraceae</taxon>
        <taxon>Croceicoccus</taxon>
    </lineage>
</organism>